<name>A0A2H3CVN2_ARMGA</name>
<sequence length="180" mass="19723">MVTEVEDEYNAAYTRSPACGKDTLDSTKMPQLGLLVLREIRLSTAQFYFNHKSNATQQWKDGQPLFSKCLPIAALFCSAIRALLLEEQISDTNGSCGHGLAASEGPLASPSALLTPPNAASWIFCSRCPCAGLKINRSVLEVSRLYIDMYNWHVDVKEFTMSVSSPSAVLQKECQGLCPK</sequence>
<proteinExistence type="predicted"/>
<dbReference type="AlphaFoldDB" id="A0A2H3CVN2"/>
<organism evidence="1 2">
    <name type="scientific">Armillaria gallica</name>
    <name type="common">Bulbous honey fungus</name>
    <name type="synonym">Armillaria bulbosa</name>
    <dbReference type="NCBI Taxonomy" id="47427"/>
    <lineage>
        <taxon>Eukaryota</taxon>
        <taxon>Fungi</taxon>
        <taxon>Dikarya</taxon>
        <taxon>Basidiomycota</taxon>
        <taxon>Agaricomycotina</taxon>
        <taxon>Agaricomycetes</taxon>
        <taxon>Agaricomycetidae</taxon>
        <taxon>Agaricales</taxon>
        <taxon>Marasmiineae</taxon>
        <taxon>Physalacriaceae</taxon>
        <taxon>Armillaria</taxon>
    </lineage>
</organism>
<keyword evidence="2" id="KW-1185">Reference proteome</keyword>
<evidence type="ECO:0000313" key="1">
    <source>
        <dbReference type="EMBL" id="PBK80153.1"/>
    </source>
</evidence>
<reference evidence="2" key="1">
    <citation type="journal article" date="2017" name="Nat. Ecol. Evol.">
        <title>Genome expansion and lineage-specific genetic innovations in the forest pathogenic fungi Armillaria.</title>
        <authorList>
            <person name="Sipos G."/>
            <person name="Prasanna A.N."/>
            <person name="Walter M.C."/>
            <person name="O'Connor E."/>
            <person name="Balint B."/>
            <person name="Krizsan K."/>
            <person name="Kiss B."/>
            <person name="Hess J."/>
            <person name="Varga T."/>
            <person name="Slot J."/>
            <person name="Riley R."/>
            <person name="Boka B."/>
            <person name="Rigling D."/>
            <person name="Barry K."/>
            <person name="Lee J."/>
            <person name="Mihaltcheva S."/>
            <person name="LaButti K."/>
            <person name="Lipzen A."/>
            <person name="Waldron R."/>
            <person name="Moloney N.M."/>
            <person name="Sperisen C."/>
            <person name="Kredics L."/>
            <person name="Vagvoelgyi C."/>
            <person name="Patrignani A."/>
            <person name="Fitzpatrick D."/>
            <person name="Nagy I."/>
            <person name="Doyle S."/>
            <person name="Anderson J.B."/>
            <person name="Grigoriev I.V."/>
            <person name="Gueldener U."/>
            <person name="Muensterkoetter M."/>
            <person name="Nagy L.G."/>
        </authorList>
    </citation>
    <scope>NUCLEOTIDE SEQUENCE [LARGE SCALE GENOMIC DNA]</scope>
    <source>
        <strain evidence="2">Ar21-2</strain>
    </source>
</reference>
<gene>
    <name evidence="1" type="ORF">ARMGADRAFT_1040252</name>
</gene>
<dbReference type="EMBL" id="KZ293751">
    <property type="protein sequence ID" value="PBK80153.1"/>
    <property type="molecule type" value="Genomic_DNA"/>
</dbReference>
<evidence type="ECO:0000313" key="2">
    <source>
        <dbReference type="Proteomes" id="UP000217790"/>
    </source>
</evidence>
<dbReference type="Proteomes" id="UP000217790">
    <property type="component" value="Unassembled WGS sequence"/>
</dbReference>
<accession>A0A2H3CVN2</accession>
<protein>
    <submittedName>
        <fullName evidence="1">Uncharacterized protein</fullName>
    </submittedName>
</protein>
<dbReference type="InParanoid" id="A0A2H3CVN2"/>